<keyword evidence="2" id="KW-1185">Reference proteome</keyword>
<name>A0AAN5D6E2_9BILA</name>
<reference evidence="2" key="1">
    <citation type="submission" date="2022-10" db="EMBL/GenBank/DDBJ databases">
        <title>Genome assembly of Pristionchus species.</title>
        <authorList>
            <person name="Yoshida K."/>
            <person name="Sommer R.J."/>
        </authorList>
    </citation>
    <scope>NUCLEOTIDE SEQUENCE [LARGE SCALE GENOMIC DNA]</scope>
    <source>
        <strain evidence="2">RS5460</strain>
    </source>
</reference>
<accession>A0AAN5D6E2</accession>
<gene>
    <name evidence="1" type="ORF">PMAYCL1PPCAC_27469</name>
</gene>
<evidence type="ECO:0000313" key="2">
    <source>
        <dbReference type="Proteomes" id="UP001328107"/>
    </source>
</evidence>
<organism evidence="1 2">
    <name type="scientific">Pristionchus mayeri</name>
    <dbReference type="NCBI Taxonomy" id="1317129"/>
    <lineage>
        <taxon>Eukaryota</taxon>
        <taxon>Metazoa</taxon>
        <taxon>Ecdysozoa</taxon>
        <taxon>Nematoda</taxon>
        <taxon>Chromadorea</taxon>
        <taxon>Rhabditida</taxon>
        <taxon>Rhabditina</taxon>
        <taxon>Diplogasteromorpha</taxon>
        <taxon>Diplogasteroidea</taxon>
        <taxon>Neodiplogasteridae</taxon>
        <taxon>Pristionchus</taxon>
    </lineage>
</organism>
<feature type="non-terminal residue" evidence="1">
    <location>
        <position position="243"/>
    </location>
</feature>
<dbReference type="Proteomes" id="UP001328107">
    <property type="component" value="Unassembled WGS sequence"/>
</dbReference>
<evidence type="ECO:0000313" key="1">
    <source>
        <dbReference type="EMBL" id="GMR57274.1"/>
    </source>
</evidence>
<proteinExistence type="predicted"/>
<sequence>MKIAENRPAIHILHLNKSDNGTELRIILFSSNLPFYGLANLDLGRFKRSDHPLGPQLTVTLGAPQDPIWNQVVDLLSAPIKDVTNNNIWAAVQVLFTEFRVIRKNFSPAEFSVYAQLMSNSTIGNFNSGTLKLDDTSASFIIEIASRSKEFNLCLLNETQISDPATFITQLYSLPIISVFLVDSSSSFFGLPRSFWEKFLNEKLVNGSFEYVKIVGDIRLQFIKAPIIIPDDNEIYHLMWKKA</sequence>
<protein>
    <submittedName>
        <fullName evidence="1">Uncharacterized protein</fullName>
    </submittedName>
</protein>
<comment type="caution">
    <text evidence="1">The sequence shown here is derived from an EMBL/GenBank/DDBJ whole genome shotgun (WGS) entry which is preliminary data.</text>
</comment>
<dbReference type="AlphaFoldDB" id="A0AAN5D6E2"/>
<dbReference type="EMBL" id="BTRK01000006">
    <property type="protein sequence ID" value="GMR57274.1"/>
    <property type="molecule type" value="Genomic_DNA"/>
</dbReference>